<dbReference type="EMBL" id="QKWJ01000219">
    <property type="protein sequence ID" value="RDJ97245.1"/>
    <property type="molecule type" value="Genomic_DNA"/>
</dbReference>
<dbReference type="NCBIfam" id="NF033550">
    <property type="entry name" value="transpos_ISL3"/>
    <property type="match status" value="1"/>
</dbReference>
<dbReference type="RefSeq" id="WP_115216983.1">
    <property type="nucleotide sequence ID" value="NZ_QKWJ01000219.1"/>
</dbReference>
<dbReference type="InterPro" id="IPR002560">
    <property type="entry name" value="Transposase_DDE"/>
</dbReference>
<dbReference type="AlphaFoldDB" id="A0A370MV53"/>
<sequence>MLLTRLLNACHHFPGFVYERARLCQASNTIEIDVRPRRGSRPHCSGCGQRARGYDTLATRRFEFIPIWGFAVVLLYAMRRVECKRGCGVKVEQVPWGIGKHTLTKTYMLYLAHWARKLSWQETARSFHTSWEKVSQAVEWVVEWGLAHRTLGPIRAFGVDEIQYGRGHQYLTLVYQIEAGCIRLLWVGKERTTESFEKFFALIGTEIAAKVEFVCSDMWKPYLKLIAKHCPNALNILDRFHIVAKMNLALDDVRAAEARRMANDGYQPVLKKSRWCLLKRRENLTDTQRIRLRDLLRYNLQSVRAYLLKEEFQSLWEYDSPVWAGKFLDRWCTQVMRSRIEPMKKFARTVRTHRELILNYFRARKQFSSGVIEGLNNKAKVTMRKAYGFRTFRMTEIALYHGLGKLPEPKLTHSFY</sequence>
<name>A0A370MV53_9BURK</name>
<proteinExistence type="predicted"/>
<accession>A0A370MV53</accession>
<gene>
    <name evidence="2" type="ORF">DN412_42730</name>
</gene>
<dbReference type="PANTHER" id="PTHR33498">
    <property type="entry name" value="TRANSPOSASE FOR INSERTION SEQUENCE ELEMENT IS1557"/>
    <property type="match status" value="1"/>
</dbReference>
<dbReference type="Pfam" id="PF01610">
    <property type="entry name" value="DDE_Tnp_ISL3"/>
    <property type="match status" value="1"/>
</dbReference>
<keyword evidence="3" id="KW-1185">Reference proteome</keyword>
<dbReference type="PANTHER" id="PTHR33498:SF1">
    <property type="entry name" value="TRANSPOSASE FOR INSERTION SEQUENCE ELEMENT IS1557"/>
    <property type="match status" value="1"/>
</dbReference>
<dbReference type="InterPro" id="IPR047951">
    <property type="entry name" value="Transpos_ISL3"/>
</dbReference>
<evidence type="ECO:0000259" key="1">
    <source>
        <dbReference type="Pfam" id="PF01610"/>
    </source>
</evidence>
<protein>
    <submittedName>
        <fullName evidence="2">ISL3 family transposase</fullName>
    </submittedName>
</protein>
<reference evidence="3" key="1">
    <citation type="submission" date="2018-06" db="EMBL/GenBank/DDBJ databases">
        <authorList>
            <person name="Feng T."/>
            <person name="Jeon C.O."/>
        </authorList>
    </citation>
    <scope>NUCLEOTIDE SEQUENCE [LARGE SCALE GENOMIC DNA]</scope>
    <source>
        <strain evidence="3">S23</strain>
    </source>
</reference>
<evidence type="ECO:0000313" key="3">
    <source>
        <dbReference type="Proteomes" id="UP000255165"/>
    </source>
</evidence>
<evidence type="ECO:0000313" key="2">
    <source>
        <dbReference type="EMBL" id="RDJ97245.1"/>
    </source>
</evidence>
<feature type="domain" description="Transposase IS204/IS1001/IS1096/IS1165 DDE" evidence="1">
    <location>
        <begin position="158"/>
        <end position="394"/>
    </location>
</feature>
<dbReference type="Proteomes" id="UP000255165">
    <property type="component" value="Unassembled WGS sequence"/>
</dbReference>
<organism evidence="2 3">
    <name type="scientific">Cupriavidus lacunae</name>
    <dbReference type="NCBI Taxonomy" id="2666307"/>
    <lineage>
        <taxon>Bacteria</taxon>
        <taxon>Pseudomonadati</taxon>
        <taxon>Pseudomonadota</taxon>
        <taxon>Betaproteobacteria</taxon>
        <taxon>Burkholderiales</taxon>
        <taxon>Burkholderiaceae</taxon>
        <taxon>Cupriavidus</taxon>
    </lineage>
</organism>
<comment type="caution">
    <text evidence="2">The sequence shown here is derived from an EMBL/GenBank/DDBJ whole genome shotgun (WGS) entry which is preliminary data.</text>
</comment>